<name>A0A5R8MLR2_9GAMM</name>
<dbReference type="Proteomes" id="UP000306973">
    <property type="component" value="Unassembled WGS sequence"/>
</dbReference>
<proteinExistence type="predicted"/>
<dbReference type="OrthoDB" id="6168710at2"/>
<sequence length="101" mass="10749">MMTIDWHAVITGFGAGIAVSILYFLGLALSVRLALRRSRPAAVLLPSAALRIGLLLSAGWWVTDGGTLGGAFVGYALAFFLVRFIATLMARLPRVKEVGCN</sequence>
<dbReference type="EMBL" id="VBUI01000003">
    <property type="protein sequence ID" value="TLF53115.1"/>
    <property type="molecule type" value="Genomic_DNA"/>
</dbReference>
<feature type="transmembrane region" description="Helical" evidence="1">
    <location>
        <begin position="6"/>
        <end position="29"/>
    </location>
</feature>
<organism evidence="2 3">
    <name type="scientific">Halomonas urmiana</name>
    <dbReference type="NCBI Taxonomy" id="490901"/>
    <lineage>
        <taxon>Bacteria</taxon>
        <taxon>Pseudomonadati</taxon>
        <taxon>Pseudomonadota</taxon>
        <taxon>Gammaproteobacteria</taxon>
        <taxon>Oceanospirillales</taxon>
        <taxon>Halomonadaceae</taxon>
        <taxon>Halomonas</taxon>
    </lineage>
</organism>
<dbReference type="AlphaFoldDB" id="A0A5R8MLR2"/>
<keyword evidence="1" id="KW-0472">Membrane</keyword>
<dbReference type="Pfam" id="PF12966">
    <property type="entry name" value="AtpR"/>
    <property type="match status" value="1"/>
</dbReference>
<evidence type="ECO:0000313" key="2">
    <source>
        <dbReference type="EMBL" id="TLF53115.1"/>
    </source>
</evidence>
<evidence type="ECO:0000313" key="3">
    <source>
        <dbReference type="Proteomes" id="UP000306973"/>
    </source>
</evidence>
<gene>
    <name evidence="2" type="ORF">FEI13_03180</name>
</gene>
<keyword evidence="1" id="KW-1133">Transmembrane helix</keyword>
<comment type="caution">
    <text evidence="2">The sequence shown here is derived from an EMBL/GenBank/DDBJ whole genome shotgun (WGS) entry which is preliminary data.</text>
</comment>
<keyword evidence="3" id="KW-1185">Reference proteome</keyword>
<dbReference type="InterPro" id="IPR017581">
    <property type="entry name" value="AtpR-like"/>
</dbReference>
<feature type="transmembrane region" description="Helical" evidence="1">
    <location>
        <begin position="68"/>
        <end position="86"/>
    </location>
</feature>
<evidence type="ECO:0000256" key="1">
    <source>
        <dbReference type="SAM" id="Phobius"/>
    </source>
</evidence>
<accession>A0A5R8MLR2</accession>
<feature type="transmembrane region" description="Helical" evidence="1">
    <location>
        <begin position="41"/>
        <end position="62"/>
    </location>
</feature>
<reference evidence="2 3" key="1">
    <citation type="journal article" date="2007" name="Int. J. Syst. Evol. Microbiol.">
        <title>Halomonas saccharevitans sp. nov., Halomonas arcis sp. nov. and Halomonas subterranea sp. nov., halophilic bacteria isolated from hypersaline environments of China.</title>
        <authorList>
            <person name="Xu X.W."/>
            <person name="Wu Y.H."/>
            <person name="Zhou Z."/>
            <person name="Wang C.S."/>
            <person name="Zhou Y.G."/>
            <person name="Zhang H.B."/>
            <person name="Wang Y."/>
            <person name="Wu M."/>
        </authorList>
    </citation>
    <scope>NUCLEOTIDE SEQUENCE [LARGE SCALE GENOMIC DNA]</scope>
    <source>
        <strain evidence="2 3">TBZ3</strain>
    </source>
</reference>
<protein>
    <submittedName>
        <fullName evidence="2">ATP synthase subunit AtpR</fullName>
    </submittedName>
</protein>
<keyword evidence="1" id="KW-0812">Transmembrane</keyword>
<dbReference type="RefSeq" id="WP_138179447.1">
    <property type="nucleotide sequence ID" value="NZ_VBUI01000003.1"/>
</dbReference>